<evidence type="ECO:0000313" key="1">
    <source>
        <dbReference type="EMBL" id="PAV92575.1"/>
    </source>
</evidence>
<proteinExistence type="predicted"/>
<gene>
    <name evidence="1" type="ORF">WR25_02159</name>
</gene>
<evidence type="ECO:0000313" key="2">
    <source>
        <dbReference type="Proteomes" id="UP000218231"/>
    </source>
</evidence>
<sequence>MSSRRSNGSTSPITSAVCSVLTPTADSIAASMNSEADGTGAVPNAASAPVSSIVTSIVASGTMPSACNANWPSSPTYMAVPSLPIDAPSGRTVEATARETPRLSCATRSATGSVADDDAVEKATTSASTIPLKNRVTGRRATKRISPACTTSIWTSDASTTASASQPTWTNTPAPLTATACAMSAKTPNGVTSITNRTICNSTADKPCSRATTGLPASPARMVPVPSSTATNMIASMSPRTSASTILSGTIDSS</sequence>
<dbReference type="Proteomes" id="UP000218231">
    <property type="component" value="Unassembled WGS sequence"/>
</dbReference>
<name>A0A2A2M2R0_9BILA</name>
<keyword evidence="2" id="KW-1185">Reference proteome</keyword>
<comment type="caution">
    <text evidence="1">The sequence shown here is derived from an EMBL/GenBank/DDBJ whole genome shotgun (WGS) entry which is preliminary data.</text>
</comment>
<protein>
    <submittedName>
        <fullName evidence="1">Uncharacterized protein</fullName>
    </submittedName>
</protein>
<dbReference type="EMBL" id="LIAE01006143">
    <property type="protein sequence ID" value="PAV92575.1"/>
    <property type="molecule type" value="Genomic_DNA"/>
</dbReference>
<accession>A0A2A2M2R0</accession>
<organism evidence="1 2">
    <name type="scientific">Diploscapter pachys</name>
    <dbReference type="NCBI Taxonomy" id="2018661"/>
    <lineage>
        <taxon>Eukaryota</taxon>
        <taxon>Metazoa</taxon>
        <taxon>Ecdysozoa</taxon>
        <taxon>Nematoda</taxon>
        <taxon>Chromadorea</taxon>
        <taxon>Rhabditida</taxon>
        <taxon>Rhabditina</taxon>
        <taxon>Rhabditomorpha</taxon>
        <taxon>Rhabditoidea</taxon>
        <taxon>Rhabditidae</taxon>
        <taxon>Diploscapter</taxon>
    </lineage>
</organism>
<dbReference type="AlphaFoldDB" id="A0A2A2M2R0"/>
<reference evidence="1 2" key="1">
    <citation type="journal article" date="2017" name="Curr. Biol.">
        <title>Genome architecture and evolution of a unichromosomal asexual nematode.</title>
        <authorList>
            <person name="Fradin H."/>
            <person name="Zegar C."/>
            <person name="Gutwein M."/>
            <person name="Lucas J."/>
            <person name="Kovtun M."/>
            <person name="Corcoran D."/>
            <person name="Baugh L.R."/>
            <person name="Kiontke K."/>
            <person name="Gunsalus K."/>
            <person name="Fitch D.H."/>
            <person name="Piano F."/>
        </authorList>
    </citation>
    <scope>NUCLEOTIDE SEQUENCE [LARGE SCALE GENOMIC DNA]</scope>
    <source>
        <strain evidence="1">PF1309</strain>
    </source>
</reference>